<sequence>MIYLYLLKQIFMTDIQLYEKLSSLPSNLKAEVADFIDFLKLKSEKANMISKKRIAGQAKGLIKIKDNFDAPIAGFEDYS</sequence>
<evidence type="ECO:0000259" key="1">
    <source>
        <dbReference type="Pfam" id="PF10047"/>
    </source>
</evidence>
<evidence type="ECO:0000313" key="3">
    <source>
        <dbReference type="Proteomes" id="UP000308181"/>
    </source>
</evidence>
<organism evidence="2 3">
    <name type="scientific">Pedobacter cryophilus</name>
    <dbReference type="NCBI Taxonomy" id="2571271"/>
    <lineage>
        <taxon>Bacteria</taxon>
        <taxon>Pseudomonadati</taxon>
        <taxon>Bacteroidota</taxon>
        <taxon>Sphingobacteriia</taxon>
        <taxon>Sphingobacteriales</taxon>
        <taxon>Sphingobacteriaceae</taxon>
        <taxon>Pedobacter</taxon>
    </lineage>
</organism>
<dbReference type="Pfam" id="PF10047">
    <property type="entry name" value="DUF2281"/>
    <property type="match status" value="1"/>
</dbReference>
<dbReference type="OrthoDB" id="9801704at2"/>
<feature type="domain" description="DUF2281" evidence="1">
    <location>
        <begin position="16"/>
        <end position="78"/>
    </location>
</feature>
<protein>
    <submittedName>
        <fullName evidence="2">DUF2281 domain-containing protein</fullName>
    </submittedName>
</protein>
<comment type="caution">
    <text evidence="2">The sequence shown here is derived from an EMBL/GenBank/DDBJ whole genome shotgun (WGS) entry which is preliminary data.</text>
</comment>
<accession>A0A4U1BU96</accession>
<reference evidence="2 3" key="1">
    <citation type="submission" date="2019-04" db="EMBL/GenBank/DDBJ databases">
        <title>Pedobacter sp. AR-3-17 sp. nov., isolated from Arctic soil.</title>
        <authorList>
            <person name="Dahal R.H."/>
            <person name="Kim D.-U."/>
        </authorList>
    </citation>
    <scope>NUCLEOTIDE SEQUENCE [LARGE SCALE GENOMIC DNA]</scope>
    <source>
        <strain evidence="2 3">AR-3-17</strain>
    </source>
</reference>
<name>A0A4U1BU96_9SPHI</name>
<evidence type="ECO:0000313" key="2">
    <source>
        <dbReference type="EMBL" id="TKB95918.1"/>
    </source>
</evidence>
<dbReference type="Proteomes" id="UP000308181">
    <property type="component" value="Unassembled WGS sequence"/>
</dbReference>
<dbReference type="EMBL" id="SWBP01000006">
    <property type="protein sequence ID" value="TKB95918.1"/>
    <property type="molecule type" value="Genomic_DNA"/>
</dbReference>
<proteinExistence type="predicted"/>
<dbReference type="AlphaFoldDB" id="A0A4U1BU96"/>
<gene>
    <name evidence="2" type="ORF">FA046_14680</name>
</gene>
<dbReference type="InterPro" id="IPR018739">
    <property type="entry name" value="DUF2281"/>
</dbReference>
<keyword evidence="3" id="KW-1185">Reference proteome</keyword>